<dbReference type="InterPro" id="IPR032675">
    <property type="entry name" value="LRR_dom_sf"/>
</dbReference>
<dbReference type="SUPFAM" id="SSF52047">
    <property type="entry name" value="RNI-like"/>
    <property type="match status" value="1"/>
</dbReference>
<sequence length="373" mass="42073">MDESTVTTTSPSSTAQRIPFEVLSVIFELCSTDDWKSPMRISAVSRWWRQVVLNTPFAWQFVDLRSAAPSNSNIYIERSGQYLLHVNSTLSTIMALGLPDRVQCMTLNAAPGYEDNAVFPHLQHLCLQGANALRLGSMNMFTFPLLRHLEVGGPTGSLITHDELPPLETLVVAVYSAEGWPGLLKECTLSLTSLSLTVISRSSFWFNSDTFDLPNLTYLKIVDKDPNFRLLSHKLVTPVLVTYIAQYANEEMKQTFLCPTLKSVTHMRLVNQLPSISESTRLQTLQLDMPFVQAVGVVIDIEAGRSSYPSLERLEFRTRGWSSDQISRIKKRMPSWDWSDFPRILSPNDDWSVKLPGEDERICGGNTPCSKWH</sequence>
<dbReference type="EMBL" id="KN824301">
    <property type="protein sequence ID" value="KIM27060.1"/>
    <property type="molecule type" value="Genomic_DNA"/>
</dbReference>
<dbReference type="OrthoDB" id="2269034at2759"/>
<dbReference type="SUPFAM" id="SSF81383">
    <property type="entry name" value="F-box domain"/>
    <property type="match status" value="1"/>
</dbReference>
<evidence type="ECO:0000313" key="2">
    <source>
        <dbReference type="Proteomes" id="UP000054097"/>
    </source>
</evidence>
<dbReference type="AlphaFoldDB" id="A0A0C3AR92"/>
<dbReference type="HOGENOM" id="CLU_039336_0_0_1"/>
<dbReference type="InterPro" id="IPR036047">
    <property type="entry name" value="F-box-like_dom_sf"/>
</dbReference>
<evidence type="ECO:0000313" key="1">
    <source>
        <dbReference type="EMBL" id="KIM27060.1"/>
    </source>
</evidence>
<reference evidence="2" key="2">
    <citation type="submission" date="2015-01" db="EMBL/GenBank/DDBJ databases">
        <title>Evolutionary Origins and Diversification of the Mycorrhizal Mutualists.</title>
        <authorList>
            <consortium name="DOE Joint Genome Institute"/>
            <consortium name="Mycorrhizal Genomics Consortium"/>
            <person name="Kohler A."/>
            <person name="Kuo A."/>
            <person name="Nagy L.G."/>
            <person name="Floudas D."/>
            <person name="Copeland A."/>
            <person name="Barry K.W."/>
            <person name="Cichocki N."/>
            <person name="Veneault-Fourrey C."/>
            <person name="LaButti K."/>
            <person name="Lindquist E.A."/>
            <person name="Lipzen A."/>
            <person name="Lundell T."/>
            <person name="Morin E."/>
            <person name="Murat C."/>
            <person name="Riley R."/>
            <person name="Ohm R."/>
            <person name="Sun H."/>
            <person name="Tunlid A."/>
            <person name="Henrissat B."/>
            <person name="Grigoriev I.V."/>
            <person name="Hibbett D.S."/>
            <person name="Martin F."/>
        </authorList>
    </citation>
    <scope>NUCLEOTIDE SEQUENCE [LARGE SCALE GENOMIC DNA]</scope>
    <source>
        <strain evidence="2">MAFF 305830</strain>
    </source>
</reference>
<dbReference type="STRING" id="933852.A0A0C3AR92"/>
<dbReference type="Gene3D" id="3.80.10.10">
    <property type="entry name" value="Ribonuclease Inhibitor"/>
    <property type="match status" value="1"/>
</dbReference>
<dbReference type="Proteomes" id="UP000054097">
    <property type="component" value="Unassembled WGS sequence"/>
</dbReference>
<accession>A0A0C3AR92</accession>
<keyword evidence="2" id="KW-1185">Reference proteome</keyword>
<protein>
    <submittedName>
        <fullName evidence="1">Uncharacterized protein</fullName>
    </submittedName>
</protein>
<reference evidence="1 2" key="1">
    <citation type="submission" date="2014-04" db="EMBL/GenBank/DDBJ databases">
        <authorList>
            <consortium name="DOE Joint Genome Institute"/>
            <person name="Kuo A."/>
            <person name="Zuccaro A."/>
            <person name="Kohler A."/>
            <person name="Nagy L.G."/>
            <person name="Floudas D."/>
            <person name="Copeland A."/>
            <person name="Barry K.W."/>
            <person name="Cichocki N."/>
            <person name="Veneault-Fourrey C."/>
            <person name="LaButti K."/>
            <person name="Lindquist E.A."/>
            <person name="Lipzen A."/>
            <person name="Lundell T."/>
            <person name="Morin E."/>
            <person name="Murat C."/>
            <person name="Sun H."/>
            <person name="Tunlid A."/>
            <person name="Henrissat B."/>
            <person name="Grigoriev I.V."/>
            <person name="Hibbett D.S."/>
            <person name="Martin F."/>
            <person name="Nordberg H.P."/>
            <person name="Cantor M.N."/>
            <person name="Hua S.X."/>
        </authorList>
    </citation>
    <scope>NUCLEOTIDE SEQUENCE [LARGE SCALE GENOMIC DNA]</scope>
    <source>
        <strain evidence="1 2">MAFF 305830</strain>
    </source>
</reference>
<organism evidence="1 2">
    <name type="scientific">Serendipita vermifera MAFF 305830</name>
    <dbReference type="NCBI Taxonomy" id="933852"/>
    <lineage>
        <taxon>Eukaryota</taxon>
        <taxon>Fungi</taxon>
        <taxon>Dikarya</taxon>
        <taxon>Basidiomycota</taxon>
        <taxon>Agaricomycotina</taxon>
        <taxon>Agaricomycetes</taxon>
        <taxon>Sebacinales</taxon>
        <taxon>Serendipitaceae</taxon>
        <taxon>Serendipita</taxon>
    </lineage>
</organism>
<name>A0A0C3AR92_SERVB</name>
<gene>
    <name evidence="1" type="ORF">M408DRAFT_330213</name>
</gene>
<proteinExistence type="predicted"/>